<dbReference type="Proteomes" id="UP000250572">
    <property type="component" value="Unassembled WGS sequence"/>
</dbReference>
<evidence type="ECO:0000313" key="3">
    <source>
        <dbReference type="Proteomes" id="UP000250572"/>
    </source>
</evidence>
<evidence type="ECO:0000313" key="2">
    <source>
        <dbReference type="EMBL" id="PWA19732.1"/>
    </source>
</evidence>
<feature type="compositionally biased region" description="Low complexity" evidence="1">
    <location>
        <begin position="233"/>
        <end position="248"/>
    </location>
</feature>
<sequence>MSDAASETVPEAGTAKVEQQGGAAGEEEHVSSDNLQEEGAEVSGVMEKEAETKMMSIFEQVRNQIRSQRGLKAPKSSLLELVSKIKDIETATEQTNGQSGGNGVDAEEEKEAEVVKIDCKEEIDLEMLSKMFEGKLEASKKLLRDEFKVQISAVRNEMQAYTDRTLKDLECKMTSGPPGGLQPTCSKLQQEGADAGTKRRASAAPSLASRRGKVLTRTLTTSLLPKTSAPIISGSHGKSKSSPKGQSSLVRDKVQSLSGNKSYQGRSPLPPAQPLLHQRRSVQVRNYYFLLVHRTRSQCNTLTFVVVNVLLLPSGPKDNSSSE</sequence>
<dbReference type="AlphaFoldDB" id="A0A315V9Y6"/>
<feature type="region of interest" description="Disordered" evidence="1">
    <location>
        <begin position="226"/>
        <end position="277"/>
    </location>
</feature>
<proteinExistence type="predicted"/>
<feature type="compositionally biased region" description="Polar residues" evidence="1">
    <location>
        <begin position="255"/>
        <end position="265"/>
    </location>
</feature>
<dbReference type="EMBL" id="NHOQ01002094">
    <property type="protein sequence ID" value="PWA19732.1"/>
    <property type="molecule type" value="Genomic_DNA"/>
</dbReference>
<accession>A0A315V9Y6</accession>
<evidence type="ECO:0000256" key="1">
    <source>
        <dbReference type="SAM" id="MobiDB-lite"/>
    </source>
</evidence>
<name>A0A315V9Y6_GAMAF</name>
<reference evidence="2 3" key="1">
    <citation type="journal article" date="2018" name="G3 (Bethesda)">
        <title>A High-Quality Reference Genome for the Invasive Mosquitofish Gambusia affinis Using a Chicago Library.</title>
        <authorList>
            <person name="Hoffberg S.L."/>
            <person name="Troendle N.J."/>
            <person name="Glenn T.C."/>
            <person name="Mahmud O."/>
            <person name="Louha S."/>
            <person name="Chalopin D."/>
            <person name="Bennetzen J.L."/>
            <person name="Mauricio R."/>
        </authorList>
    </citation>
    <scope>NUCLEOTIDE SEQUENCE [LARGE SCALE GENOMIC DNA]</scope>
    <source>
        <strain evidence="2">NE01/NJP1002.9</strain>
        <tissue evidence="2">Muscle</tissue>
    </source>
</reference>
<feature type="region of interest" description="Disordered" evidence="1">
    <location>
        <begin position="1"/>
        <end position="44"/>
    </location>
</feature>
<comment type="caution">
    <text evidence="2">The sequence shown here is derived from an EMBL/GenBank/DDBJ whole genome shotgun (WGS) entry which is preliminary data.</text>
</comment>
<gene>
    <name evidence="2" type="ORF">CCH79_00006767</name>
</gene>
<feature type="region of interest" description="Disordered" evidence="1">
    <location>
        <begin position="175"/>
        <end position="211"/>
    </location>
</feature>
<protein>
    <submittedName>
        <fullName evidence="2">Uncharacterized protein</fullName>
    </submittedName>
</protein>
<organism evidence="2 3">
    <name type="scientific">Gambusia affinis</name>
    <name type="common">Western mosquitofish</name>
    <name type="synonym">Heterandria affinis</name>
    <dbReference type="NCBI Taxonomy" id="33528"/>
    <lineage>
        <taxon>Eukaryota</taxon>
        <taxon>Metazoa</taxon>
        <taxon>Chordata</taxon>
        <taxon>Craniata</taxon>
        <taxon>Vertebrata</taxon>
        <taxon>Euteleostomi</taxon>
        <taxon>Actinopterygii</taxon>
        <taxon>Neopterygii</taxon>
        <taxon>Teleostei</taxon>
        <taxon>Neoteleostei</taxon>
        <taxon>Acanthomorphata</taxon>
        <taxon>Ovalentaria</taxon>
        <taxon>Atherinomorphae</taxon>
        <taxon>Cyprinodontiformes</taxon>
        <taxon>Poeciliidae</taxon>
        <taxon>Poeciliinae</taxon>
        <taxon>Gambusia</taxon>
    </lineage>
</organism>
<keyword evidence="3" id="KW-1185">Reference proteome</keyword>